<organism evidence="3 4">
    <name type="scientific">Micromonospora rifamycinica</name>
    <dbReference type="NCBI Taxonomy" id="291594"/>
    <lineage>
        <taxon>Bacteria</taxon>
        <taxon>Bacillati</taxon>
        <taxon>Actinomycetota</taxon>
        <taxon>Actinomycetes</taxon>
        <taxon>Micromonosporales</taxon>
        <taxon>Micromonosporaceae</taxon>
        <taxon>Micromonospora</taxon>
    </lineage>
</organism>
<feature type="signal peptide" evidence="2">
    <location>
        <begin position="1"/>
        <end position="22"/>
    </location>
</feature>
<dbReference type="RefSeq" id="WP_157517467.1">
    <property type="nucleotide sequence ID" value="NZ_LRMV01000017.1"/>
</dbReference>
<feature type="chain" id="PRO_5008717806" description="Lipoprotein" evidence="2">
    <location>
        <begin position="23"/>
        <end position="187"/>
    </location>
</feature>
<dbReference type="EMBL" id="LT607752">
    <property type="protein sequence ID" value="SCG46708.1"/>
    <property type="molecule type" value="Genomic_DNA"/>
</dbReference>
<proteinExistence type="predicted"/>
<evidence type="ECO:0000256" key="2">
    <source>
        <dbReference type="SAM" id="SignalP"/>
    </source>
</evidence>
<dbReference type="OrthoDB" id="3297121at2"/>
<evidence type="ECO:0008006" key="5">
    <source>
        <dbReference type="Google" id="ProtNLM"/>
    </source>
</evidence>
<dbReference type="AlphaFoldDB" id="A0A1C5HL62"/>
<keyword evidence="4" id="KW-1185">Reference proteome</keyword>
<feature type="compositionally biased region" description="Polar residues" evidence="1">
    <location>
        <begin position="41"/>
        <end position="53"/>
    </location>
</feature>
<reference evidence="4" key="1">
    <citation type="submission" date="2016-06" db="EMBL/GenBank/DDBJ databases">
        <authorList>
            <person name="Varghese N."/>
            <person name="Submissions Spin"/>
        </authorList>
    </citation>
    <scope>NUCLEOTIDE SEQUENCE [LARGE SCALE GENOMIC DNA]</scope>
    <source>
        <strain evidence="4">DSM 44983</strain>
    </source>
</reference>
<evidence type="ECO:0000313" key="4">
    <source>
        <dbReference type="Proteomes" id="UP000198226"/>
    </source>
</evidence>
<dbReference type="PROSITE" id="PS51257">
    <property type="entry name" value="PROKAR_LIPOPROTEIN"/>
    <property type="match status" value="1"/>
</dbReference>
<name>A0A1C5HL62_9ACTN</name>
<sequence>MRKQLMAALCSAVLLIGGCSTADEDPPAAGSGRTSEAEVATLQTGTPSPTVSATPAEAGRPRERLDDTPEDQKERLKPYVKCMAEHGVDIAKLRSDGTGSDKTSEASRACDRLMPLPPWEFDPANPEAGDFARDVVKCLKDKGVRYVEVGSDGTGWAFGGKNNDADSISKGLKYSPACQREVAAKRK</sequence>
<accession>A0A1C5HL62</accession>
<evidence type="ECO:0000256" key="1">
    <source>
        <dbReference type="SAM" id="MobiDB-lite"/>
    </source>
</evidence>
<protein>
    <recommendedName>
        <fullName evidence="5">Lipoprotein</fullName>
    </recommendedName>
</protein>
<evidence type="ECO:0000313" key="3">
    <source>
        <dbReference type="EMBL" id="SCG46708.1"/>
    </source>
</evidence>
<feature type="region of interest" description="Disordered" evidence="1">
    <location>
        <begin position="23"/>
        <end position="75"/>
    </location>
</feature>
<gene>
    <name evidence="3" type="ORF">GA0070623_1395</name>
</gene>
<keyword evidence="2" id="KW-0732">Signal</keyword>
<feature type="compositionally biased region" description="Basic and acidic residues" evidence="1">
    <location>
        <begin position="59"/>
        <end position="75"/>
    </location>
</feature>
<dbReference type="Proteomes" id="UP000198226">
    <property type="component" value="Chromosome I"/>
</dbReference>